<feature type="transmembrane region" description="Helical" evidence="11">
    <location>
        <begin position="32"/>
        <end position="52"/>
    </location>
</feature>
<comment type="caution">
    <text evidence="13">The sequence shown here is derived from an EMBL/GenBank/DDBJ whole genome shotgun (WGS) entry which is preliminary data.</text>
</comment>
<protein>
    <recommendedName>
        <fullName evidence="12">Peptidase M48 domain-containing protein</fullName>
    </recommendedName>
</protein>
<dbReference type="InterPro" id="IPR050083">
    <property type="entry name" value="HtpX_protease"/>
</dbReference>
<evidence type="ECO:0000313" key="14">
    <source>
        <dbReference type="Proteomes" id="UP000632222"/>
    </source>
</evidence>
<proteinExistence type="predicted"/>
<evidence type="ECO:0000256" key="7">
    <source>
        <dbReference type="ARBA" id="ARBA00022833"/>
    </source>
</evidence>
<feature type="domain" description="Peptidase M48" evidence="12">
    <location>
        <begin position="72"/>
        <end position="293"/>
    </location>
</feature>
<keyword evidence="10 11" id="KW-0472">Membrane</keyword>
<keyword evidence="2" id="KW-1003">Cell membrane</keyword>
<keyword evidence="14" id="KW-1185">Reference proteome</keyword>
<keyword evidence="9" id="KW-0482">Metalloprotease</keyword>
<evidence type="ECO:0000256" key="11">
    <source>
        <dbReference type="SAM" id="Phobius"/>
    </source>
</evidence>
<dbReference type="Pfam" id="PF01435">
    <property type="entry name" value="Peptidase_M48"/>
    <property type="match status" value="1"/>
</dbReference>
<dbReference type="CDD" id="cd07328">
    <property type="entry name" value="M48_Ste24p_like"/>
    <property type="match status" value="1"/>
</dbReference>
<dbReference type="EMBL" id="BMOD01000002">
    <property type="protein sequence ID" value="GGJ23879.1"/>
    <property type="molecule type" value="Genomic_DNA"/>
</dbReference>
<sequence length="466" mass="53774">MIGFYVLALGLGIFLLGLPVFVTLWSHSFHIGLIKLYLLSFIGGGIIIWSILPRFERFQAPGLKLNLDQHPPLKKVLQDLSQKTGQNMPDEVYLIFENNAWVQENIGFFGLFRKRRMAIGLPLMHMLSEQEFRAVLAHEYGHYHGGDTRLGAFIYQTRAALFRTVQNMSDNFIGKIFIAYGNMYLKLTHGISRQQEYQADRFAAQHTSPSTMTAALQKVGHLGGSFDHYWSSEVVPVLNSGYKPPIMHGYYAYLDVEKIQQLWKNHYEESNEQEHALQTHPSMQKRIEALSKLKIQGQHQQGQSAISLLTAPETQELQLLKFLGGQEAFSKLKDIDWNTVGERVWVPFWREFSEPHRHLLSNQTLEQIAFQLLDDARRFRLFESMRHPRAPQDDTYPWLVVRFLIAVGLFNTGWHIDARPGESVHFTKGELLLHPLDDLIDMQTGEKRGVWLENLRKMGMQDAILF</sequence>
<evidence type="ECO:0000256" key="2">
    <source>
        <dbReference type="ARBA" id="ARBA00022475"/>
    </source>
</evidence>
<evidence type="ECO:0000256" key="9">
    <source>
        <dbReference type="ARBA" id="ARBA00023049"/>
    </source>
</evidence>
<keyword evidence="6" id="KW-0378">Hydrolase</keyword>
<evidence type="ECO:0000256" key="8">
    <source>
        <dbReference type="ARBA" id="ARBA00022989"/>
    </source>
</evidence>
<dbReference type="PANTHER" id="PTHR43221">
    <property type="entry name" value="PROTEASE HTPX"/>
    <property type="match status" value="1"/>
</dbReference>
<dbReference type="PANTHER" id="PTHR43221:SF2">
    <property type="entry name" value="PROTEASE HTPX HOMOLOG"/>
    <property type="match status" value="1"/>
</dbReference>
<organism evidence="13 14">
    <name type="scientific">Deinococcus roseus</name>
    <dbReference type="NCBI Taxonomy" id="392414"/>
    <lineage>
        <taxon>Bacteria</taxon>
        <taxon>Thermotogati</taxon>
        <taxon>Deinococcota</taxon>
        <taxon>Deinococci</taxon>
        <taxon>Deinococcales</taxon>
        <taxon>Deinococcaceae</taxon>
        <taxon>Deinococcus</taxon>
    </lineage>
</organism>
<gene>
    <name evidence="13" type="ORF">GCM10008938_07570</name>
</gene>
<accession>A0ABQ2CV48</accession>
<keyword evidence="5" id="KW-0479">Metal-binding</keyword>
<comment type="cofactor">
    <cofactor evidence="1">
        <name>Zn(2+)</name>
        <dbReference type="ChEBI" id="CHEBI:29105"/>
    </cofactor>
</comment>
<dbReference type="Proteomes" id="UP000632222">
    <property type="component" value="Unassembled WGS sequence"/>
</dbReference>
<keyword evidence="4 11" id="KW-0812">Transmembrane</keyword>
<feature type="transmembrane region" description="Helical" evidence="11">
    <location>
        <begin position="6"/>
        <end position="25"/>
    </location>
</feature>
<keyword evidence="3" id="KW-0645">Protease</keyword>
<dbReference type="Gene3D" id="3.30.2010.10">
    <property type="entry name" value="Metalloproteases ('zincins'), catalytic domain"/>
    <property type="match status" value="1"/>
</dbReference>
<evidence type="ECO:0000313" key="13">
    <source>
        <dbReference type="EMBL" id="GGJ23879.1"/>
    </source>
</evidence>
<keyword evidence="7" id="KW-0862">Zinc</keyword>
<evidence type="ECO:0000256" key="3">
    <source>
        <dbReference type="ARBA" id="ARBA00022670"/>
    </source>
</evidence>
<reference evidence="14" key="1">
    <citation type="journal article" date="2019" name="Int. J. Syst. Evol. Microbiol.">
        <title>The Global Catalogue of Microorganisms (GCM) 10K type strain sequencing project: providing services to taxonomists for standard genome sequencing and annotation.</title>
        <authorList>
            <consortium name="The Broad Institute Genomics Platform"/>
            <consortium name="The Broad Institute Genome Sequencing Center for Infectious Disease"/>
            <person name="Wu L."/>
            <person name="Ma J."/>
        </authorList>
    </citation>
    <scope>NUCLEOTIDE SEQUENCE [LARGE SCALE GENOMIC DNA]</scope>
    <source>
        <strain evidence="14">JCM 14370</strain>
    </source>
</reference>
<evidence type="ECO:0000256" key="5">
    <source>
        <dbReference type="ARBA" id="ARBA00022723"/>
    </source>
</evidence>
<dbReference type="InterPro" id="IPR001915">
    <property type="entry name" value="Peptidase_M48"/>
</dbReference>
<evidence type="ECO:0000259" key="12">
    <source>
        <dbReference type="Pfam" id="PF01435"/>
    </source>
</evidence>
<evidence type="ECO:0000256" key="4">
    <source>
        <dbReference type="ARBA" id="ARBA00022692"/>
    </source>
</evidence>
<keyword evidence="8 11" id="KW-1133">Transmembrane helix</keyword>
<evidence type="ECO:0000256" key="1">
    <source>
        <dbReference type="ARBA" id="ARBA00001947"/>
    </source>
</evidence>
<name>A0ABQ2CV48_9DEIO</name>
<evidence type="ECO:0000256" key="6">
    <source>
        <dbReference type="ARBA" id="ARBA00022801"/>
    </source>
</evidence>
<evidence type="ECO:0000256" key="10">
    <source>
        <dbReference type="ARBA" id="ARBA00023136"/>
    </source>
</evidence>